<evidence type="ECO:0000313" key="4">
    <source>
        <dbReference type="Proteomes" id="UP000030013"/>
    </source>
</evidence>
<dbReference type="PRINTS" id="PR00111">
    <property type="entry name" value="ABHYDROLASE"/>
</dbReference>
<proteinExistence type="predicted"/>
<name>A0A0A0K1P6_9MICO</name>
<dbReference type="PRINTS" id="PR00412">
    <property type="entry name" value="EPOXHYDRLASE"/>
</dbReference>
<dbReference type="eggNOG" id="COG2267">
    <property type="taxonomic scope" value="Bacteria"/>
</dbReference>
<dbReference type="EMBL" id="AVPL01000013">
    <property type="protein sequence ID" value="KGN41721.1"/>
    <property type="molecule type" value="Genomic_DNA"/>
</dbReference>
<dbReference type="Proteomes" id="UP000030013">
    <property type="component" value="Unassembled WGS sequence"/>
</dbReference>
<sequence length="306" mass="34135">MPSFEGLLVEHGWREGVRRINGVDLHVVEAGHEGGPLVVLLHGFPEFWWGWRHQIAPLADAGHHVVVPDLRGYNTSSAPQDVGAYRLDVLARDVVGLGDAFGAERIDLVGHDWGAVIAWEFAARHPERLDRLVVLDGAHPDTMLRQVLRHPTQGLRTAYAGFFQLPWLPEAALRAFGFTGLRNAMRRSAREGTFEPGALDRYAAAWSQPGSLTAMLNYYRALRLRWPGWSPGRNPRPTLVLWGEHDDFLEQHVARESLGRCDDGRLVVIEDAGHWPHLEQPDVVTAEILRFLGEMGEVGEVGEVGD</sequence>
<keyword evidence="4" id="KW-1185">Reference proteome</keyword>
<dbReference type="InterPro" id="IPR000639">
    <property type="entry name" value="Epox_hydrolase-like"/>
</dbReference>
<comment type="caution">
    <text evidence="3">The sequence shown here is derived from an EMBL/GenBank/DDBJ whole genome shotgun (WGS) entry which is preliminary data.</text>
</comment>
<feature type="domain" description="AB hydrolase-1" evidence="2">
    <location>
        <begin position="36"/>
        <end position="281"/>
    </location>
</feature>
<dbReference type="InterPro" id="IPR029058">
    <property type="entry name" value="AB_hydrolase_fold"/>
</dbReference>
<dbReference type="InterPro" id="IPR000073">
    <property type="entry name" value="AB_hydrolase_1"/>
</dbReference>
<evidence type="ECO:0000256" key="1">
    <source>
        <dbReference type="ARBA" id="ARBA00022801"/>
    </source>
</evidence>
<dbReference type="AlphaFoldDB" id="A0A0A0K1P6"/>
<dbReference type="STRING" id="1385519.N801_06095"/>
<gene>
    <name evidence="3" type="ORF">N801_06095</name>
</gene>
<keyword evidence="1" id="KW-0378">Hydrolase</keyword>
<reference evidence="3 4" key="1">
    <citation type="submission" date="2013-08" db="EMBL/GenBank/DDBJ databases">
        <title>The genome sequence of Knoellia aerolata.</title>
        <authorList>
            <person name="Zhu W."/>
            <person name="Wang G."/>
        </authorList>
    </citation>
    <scope>NUCLEOTIDE SEQUENCE [LARGE SCALE GENOMIC DNA]</scope>
    <source>
        <strain evidence="3 4">DSM 18566</strain>
    </source>
</reference>
<dbReference type="OrthoDB" id="2987348at2"/>
<dbReference type="Pfam" id="PF00561">
    <property type="entry name" value="Abhydrolase_1"/>
    <property type="match status" value="1"/>
</dbReference>
<dbReference type="Gene3D" id="3.40.50.1820">
    <property type="entry name" value="alpha/beta hydrolase"/>
    <property type="match status" value="1"/>
</dbReference>
<evidence type="ECO:0000259" key="2">
    <source>
        <dbReference type="Pfam" id="PF00561"/>
    </source>
</evidence>
<dbReference type="GO" id="GO:0016787">
    <property type="term" value="F:hydrolase activity"/>
    <property type="evidence" value="ECO:0007669"/>
    <property type="project" value="UniProtKB-KW"/>
</dbReference>
<dbReference type="RefSeq" id="WP_035935479.1">
    <property type="nucleotide sequence ID" value="NZ_AVPL01000013.1"/>
</dbReference>
<evidence type="ECO:0000313" key="3">
    <source>
        <dbReference type="EMBL" id="KGN41721.1"/>
    </source>
</evidence>
<dbReference type="SUPFAM" id="SSF53474">
    <property type="entry name" value="alpha/beta-Hydrolases"/>
    <property type="match status" value="1"/>
</dbReference>
<dbReference type="PANTHER" id="PTHR43329">
    <property type="entry name" value="EPOXIDE HYDROLASE"/>
    <property type="match status" value="1"/>
</dbReference>
<accession>A0A0A0K1P6</accession>
<protein>
    <recommendedName>
        <fullName evidence="2">AB hydrolase-1 domain-containing protein</fullName>
    </recommendedName>
</protein>
<organism evidence="3 4">
    <name type="scientific">Knoellia aerolata DSM 18566</name>
    <dbReference type="NCBI Taxonomy" id="1385519"/>
    <lineage>
        <taxon>Bacteria</taxon>
        <taxon>Bacillati</taxon>
        <taxon>Actinomycetota</taxon>
        <taxon>Actinomycetes</taxon>
        <taxon>Micrococcales</taxon>
        <taxon>Intrasporangiaceae</taxon>
        <taxon>Knoellia</taxon>
    </lineage>
</organism>